<dbReference type="EMBL" id="AAFI02000008">
    <property type="protein sequence ID" value="EAL70981.1"/>
    <property type="molecule type" value="Genomic_DNA"/>
</dbReference>
<accession>Q559B6</accession>
<dbReference type="SUPFAM" id="SSF51735">
    <property type="entry name" value="NAD(P)-binding Rossmann-fold domains"/>
    <property type="match status" value="1"/>
</dbReference>
<evidence type="ECO:0000313" key="5">
    <source>
        <dbReference type="Proteomes" id="UP000002195"/>
    </source>
</evidence>
<comment type="similarity">
    <text evidence="1">Belongs to the NmrA-type oxidoreductase family.</text>
</comment>
<dbReference type="GeneID" id="8618579"/>
<dbReference type="Gene3D" id="3.40.50.720">
    <property type="entry name" value="NAD(P)-binding Rossmann-like Domain"/>
    <property type="match status" value="1"/>
</dbReference>
<dbReference type="InterPro" id="IPR051164">
    <property type="entry name" value="NmrA-like_oxidored"/>
</dbReference>
<dbReference type="InterPro" id="IPR036291">
    <property type="entry name" value="NAD(P)-bd_dom_sf"/>
</dbReference>
<dbReference type="PhylomeDB" id="Q86IG4"/>
<dbReference type="PaxDb" id="44689-DDB0220622"/>
<dbReference type="AlphaFoldDB" id="Q86IG4"/>
<evidence type="ECO:0000313" key="4">
    <source>
        <dbReference type="EMBL" id="EAL70981.1"/>
    </source>
</evidence>
<evidence type="ECO:0000259" key="3">
    <source>
        <dbReference type="Pfam" id="PF05368"/>
    </source>
</evidence>
<dbReference type="CDD" id="cd05251">
    <property type="entry name" value="NmrA_like_SDR_a"/>
    <property type="match status" value="1"/>
</dbReference>
<protein>
    <submittedName>
        <fullName evidence="4">NmrA-like protein</fullName>
    </submittedName>
</protein>
<reference evidence="4 5" key="1">
    <citation type="journal article" date="2005" name="Nature">
        <title>The genome of the social amoeba Dictyostelium discoideum.</title>
        <authorList>
            <consortium name="The Dictyostelium discoideum Sequencing Consortium"/>
            <person name="Eichinger L."/>
            <person name="Pachebat J.A."/>
            <person name="Glockner G."/>
            <person name="Rajandream M.A."/>
            <person name="Sucgang R."/>
            <person name="Berriman M."/>
            <person name="Song J."/>
            <person name="Olsen R."/>
            <person name="Szafranski K."/>
            <person name="Xu Q."/>
            <person name="Tunggal B."/>
            <person name="Kummerfeld S."/>
            <person name="Madera M."/>
            <person name="Konfortov B.A."/>
            <person name="Rivero F."/>
            <person name="Bankier A.T."/>
            <person name="Lehmann R."/>
            <person name="Hamlin N."/>
            <person name="Davies R."/>
            <person name="Gaudet P."/>
            <person name="Fey P."/>
            <person name="Pilcher K."/>
            <person name="Chen G."/>
            <person name="Saunders D."/>
            <person name="Sodergren E."/>
            <person name="Davis P."/>
            <person name="Kerhornou A."/>
            <person name="Nie X."/>
            <person name="Hall N."/>
            <person name="Anjard C."/>
            <person name="Hemphill L."/>
            <person name="Bason N."/>
            <person name="Farbrother P."/>
            <person name="Desany B."/>
            <person name="Just E."/>
            <person name="Morio T."/>
            <person name="Rost R."/>
            <person name="Churcher C."/>
            <person name="Cooper J."/>
            <person name="Haydock S."/>
            <person name="van Driessche N."/>
            <person name="Cronin A."/>
            <person name="Goodhead I."/>
            <person name="Muzny D."/>
            <person name="Mourier T."/>
            <person name="Pain A."/>
            <person name="Lu M."/>
            <person name="Harper D."/>
            <person name="Lindsay R."/>
            <person name="Hauser H."/>
            <person name="James K."/>
            <person name="Quiles M."/>
            <person name="Madan Babu M."/>
            <person name="Saito T."/>
            <person name="Buchrieser C."/>
            <person name="Wardroper A."/>
            <person name="Felder M."/>
            <person name="Thangavelu M."/>
            <person name="Johnson D."/>
            <person name="Knights A."/>
            <person name="Loulseged H."/>
            <person name="Mungall K."/>
            <person name="Oliver K."/>
            <person name="Price C."/>
            <person name="Quail M.A."/>
            <person name="Urushihara H."/>
            <person name="Hernandez J."/>
            <person name="Rabbinowitsch E."/>
            <person name="Steffen D."/>
            <person name="Sanders M."/>
            <person name="Ma J."/>
            <person name="Kohara Y."/>
            <person name="Sharp S."/>
            <person name="Simmonds M."/>
            <person name="Spiegler S."/>
            <person name="Tivey A."/>
            <person name="Sugano S."/>
            <person name="White B."/>
            <person name="Walker D."/>
            <person name="Woodward J."/>
            <person name="Winckler T."/>
            <person name="Tanaka Y."/>
            <person name="Shaulsky G."/>
            <person name="Schleicher M."/>
            <person name="Weinstock G."/>
            <person name="Rosenthal A."/>
            <person name="Cox E.C."/>
            <person name="Chisholm R.L."/>
            <person name="Gibbs R."/>
            <person name="Loomis W.F."/>
            <person name="Platzer M."/>
            <person name="Kay R.R."/>
            <person name="Williams J."/>
            <person name="Dear P.H."/>
            <person name="Noegel A.A."/>
            <person name="Barrell B."/>
            <person name="Kuspa A."/>
        </authorList>
    </citation>
    <scope>NUCLEOTIDE SEQUENCE [LARGE SCALE GENOMIC DNA]</scope>
    <source>
        <strain evidence="4 5">AX4</strain>
    </source>
</reference>
<dbReference type="PANTHER" id="PTHR42748:SF4">
    <property type="entry name" value="NMRA-LIKE DOMAIN-CONTAINING PROTEIN-RELATED"/>
    <property type="match status" value="1"/>
</dbReference>
<dbReference type="VEuPathDB" id="AmoebaDB:DDB_G0272688"/>
<dbReference type="KEGG" id="ddi:DDB_G0272688"/>
<keyword evidence="2" id="KW-0521">NADP</keyword>
<dbReference type="InterPro" id="IPR008030">
    <property type="entry name" value="NmrA-like"/>
</dbReference>
<organism evidence="4 5">
    <name type="scientific">Dictyostelium discoideum</name>
    <name type="common">Social amoeba</name>
    <dbReference type="NCBI Taxonomy" id="44689"/>
    <lineage>
        <taxon>Eukaryota</taxon>
        <taxon>Amoebozoa</taxon>
        <taxon>Evosea</taxon>
        <taxon>Eumycetozoa</taxon>
        <taxon>Dictyostelia</taxon>
        <taxon>Dictyosteliales</taxon>
        <taxon>Dictyosteliaceae</taxon>
        <taxon>Dictyostelium</taxon>
    </lineage>
</organism>
<dbReference type="SMR" id="Q86IG4"/>
<dbReference type="STRING" id="44689.Q86IG4"/>
<evidence type="ECO:0000256" key="1">
    <source>
        <dbReference type="ARBA" id="ARBA00006328"/>
    </source>
</evidence>
<dbReference type="eggNOG" id="ENOG502RG69">
    <property type="taxonomic scope" value="Eukaryota"/>
</dbReference>
<dbReference type="GO" id="GO:0005634">
    <property type="term" value="C:nucleus"/>
    <property type="evidence" value="ECO:0000318"/>
    <property type="project" value="GO_Central"/>
</dbReference>
<comment type="caution">
    <text evidence="4">The sequence shown here is derived from an EMBL/GenBank/DDBJ whole genome shotgun (WGS) entry which is preliminary data.</text>
</comment>
<sequence length="299" mass="32637">MTKLVTVFGATGQQGSSVVRELLKNGNFKVRALTRDPSSEASKSLKELGAEVVKSNDTDSKEAIQEVLKGSDAVFALTIAFAQNETDVGKKIADAAFGAGVKHFVFSGLPPCNKISNGRIIVPHFDQKYLVEEYVRELSESNPSFISSFVYAPFYYQNFKSFVPKKNENGDGGYTISLPSNGKPMDMGDVDNIGAIVCEILLNENKYSGVVVPFSGGALSGPEIANIFSKVSGKSVTFKFIPPSIFRTFGFPNANDLASMFEFYNEFGVFNDLDQSIASKITKFTTFGEYLKNSNFKLD</sequence>
<dbReference type="FunCoup" id="Q86IG4">
    <property type="interactions" value="10"/>
</dbReference>
<dbReference type="HOGENOM" id="CLU_007383_8_2_1"/>
<name>Q86IG4_DICDI</name>
<keyword evidence="5" id="KW-1185">Reference proteome</keyword>
<evidence type="ECO:0000256" key="2">
    <source>
        <dbReference type="ARBA" id="ARBA00022857"/>
    </source>
</evidence>
<dbReference type="Pfam" id="PF05368">
    <property type="entry name" value="NmrA"/>
    <property type="match status" value="1"/>
</dbReference>
<dbReference type="Proteomes" id="UP000002195">
    <property type="component" value="Unassembled WGS sequence"/>
</dbReference>
<dbReference type="InParanoid" id="Q86IG4"/>
<dbReference type="OMA" id="GPTYFYD"/>
<feature type="domain" description="NmrA-like" evidence="3">
    <location>
        <begin position="1"/>
        <end position="291"/>
    </location>
</feature>
<dbReference type="RefSeq" id="XP_644900.1">
    <property type="nucleotide sequence ID" value="XM_639808.1"/>
</dbReference>
<dbReference type="dictyBase" id="DDB_G0272688"/>
<dbReference type="Gene3D" id="3.90.25.10">
    <property type="entry name" value="UDP-galactose 4-epimerase, domain 1"/>
    <property type="match status" value="1"/>
</dbReference>
<gene>
    <name evidence="4" type="ORF">DDB_G0272688</name>
</gene>
<proteinExistence type="inferred from homology"/>
<accession>Q86IG4</accession>
<dbReference type="PANTHER" id="PTHR42748">
    <property type="entry name" value="NITROGEN METABOLITE REPRESSION PROTEIN NMRA FAMILY MEMBER"/>
    <property type="match status" value="1"/>
</dbReference>